<dbReference type="EC" id="2.1.2.9" evidence="1"/>
<dbReference type="InterPro" id="IPR041711">
    <property type="entry name" value="Met-tRNA-FMT_N"/>
</dbReference>
<dbReference type="SUPFAM" id="SSF53328">
    <property type="entry name" value="Formyltransferase"/>
    <property type="match status" value="1"/>
</dbReference>
<dbReference type="EMBL" id="BTGB01000003">
    <property type="protein sequence ID" value="GMM46070.1"/>
    <property type="molecule type" value="Genomic_DNA"/>
</dbReference>
<comment type="caution">
    <text evidence="3">The sequence shown here is derived from an EMBL/GenBank/DDBJ whole genome shotgun (WGS) entry which is preliminary data.</text>
</comment>
<protein>
    <recommendedName>
        <fullName evidence="1">methionyl-tRNA formyltransferase</fullName>
        <ecNumber evidence="1">2.1.2.9</ecNumber>
    </recommendedName>
</protein>
<evidence type="ECO:0000259" key="2">
    <source>
        <dbReference type="Pfam" id="PF00551"/>
    </source>
</evidence>
<organism evidence="3 4">
    <name type="scientific">Pichia kluyveri</name>
    <name type="common">Yeast</name>
    <dbReference type="NCBI Taxonomy" id="36015"/>
    <lineage>
        <taxon>Eukaryota</taxon>
        <taxon>Fungi</taxon>
        <taxon>Dikarya</taxon>
        <taxon>Ascomycota</taxon>
        <taxon>Saccharomycotina</taxon>
        <taxon>Pichiomycetes</taxon>
        <taxon>Pichiales</taxon>
        <taxon>Pichiaceae</taxon>
        <taxon>Pichia</taxon>
    </lineage>
</organism>
<dbReference type="CDD" id="cd08646">
    <property type="entry name" value="FMT_core_Met-tRNA-FMT_N"/>
    <property type="match status" value="1"/>
</dbReference>
<reference evidence="3 4" key="1">
    <citation type="journal article" date="2023" name="Elife">
        <title>Identification of key yeast species and microbe-microbe interactions impacting larval growth of Drosophila in the wild.</title>
        <authorList>
            <person name="Mure A."/>
            <person name="Sugiura Y."/>
            <person name="Maeda R."/>
            <person name="Honda K."/>
            <person name="Sakurai N."/>
            <person name="Takahashi Y."/>
            <person name="Watada M."/>
            <person name="Katoh T."/>
            <person name="Gotoh A."/>
            <person name="Gotoh Y."/>
            <person name="Taniguchi I."/>
            <person name="Nakamura K."/>
            <person name="Hayashi T."/>
            <person name="Katayama T."/>
            <person name="Uemura T."/>
            <person name="Hattori Y."/>
        </authorList>
    </citation>
    <scope>NUCLEOTIDE SEQUENCE [LARGE SCALE GENOMIC DNA]</scope>
    <source>
        <strain evidence="3 4">PK-24</strain>
    </source>
</reference>
<dbReference type="AlphaFoldDB" id="A0AAV5R458"/>
<accession>A0AAV5R458</accession>
<proteinExistence type="predicted"/>
<evidence type="ECO:0000256" key="1">
    <source>
        <dbReference type="ARBA" id="ARBA00012261"/>
    </source>
</evidence>
<dbReference type="Gene3D" id="3.40.50.12230">
    <property type="match status" value="1"/>
</dbReference>
<evidence type="ECO:0000313" key="4">
    <source>
        <dbReference type="Proteomes" id="UP001378960"/>
    </source>
</evidence>
<dbReference type="InterPro" id="IPR036477">
    <property type="entry name" value="Formyl_transf_N_sf"/>
</dbReference>
<feature type="domain" description="Formyl transferase N-terminal" evidence="2">
    <location>
        <begin position="28"/>
        <end position="171"/>
    </location>
</feature>
<evidence type="ECO:0000313" key="3">
    <source>
        <dbReference type="EMBL" id="GMM46070.1"/>
    </source>
</evidence>
<dbReference type="PANTHER" id="PTHR11138">
    <property type="entry name" value="METHIONYL-TRNA FORMYLTRANSFERASE"/>
    <property type="match status" value="1"/>
</dbReference>
<gene>
    <name evidence="3" type="ORF">DAPK24_026450</name>
</gene>
<sequence length="324" mass="35945">MRLAYFGSDTFSILCLKRLLPLNSNFLLDIVTRHPKPSGRGLLSLKDLPIADFANRNNINLLRVDSKAEFEAIKGKYDLCIAVSYGKLIPSTFLSSLTYGGLNVHPSLLPKYSGPAPLHRALLNNDSITGVSVQTLHPTEFDKGDVLAREEYTIKENETLDSLTETLAIMGGDLLNNIVKKSLFDKSNPNYRVLKPDLPFSYAAKVSSTDNQIIWKNATVQSIMRKYGVLHKLHTFKPCIPKKKSTATTKRVVLGNIQPSSSPLDSSLPNGSFRLLDDSTLEIKVSDGFIKVDELKTEGFGSDTPAKFISSLKKKFNNTDNYFI</sequence>
<keyword evidence="4" id="KW-1185">Reference proteome</keyword>
<dbReference type="GO" id="GO:0004479">
    <property type="term" value="F:methionyl-tRNA formyltransferase activity"/>
    <property type="evidence" value="ECO:0007669"/>
    <property type="project" value="UniProtKB-EC"/>
</dbReference>
<dbReference type="Pfam" id="PF00551">
    <property type="entry name" value="Formyl_trans_N"/>
    <property type="match status" value="1"/>
</dbReference>
<dbReference type="GO" id="GO:0005739">
    <property type="term" value="C:mitochondrion"/>
    <property type="evidence" value="ECO:0007669"/>
    <property type="project" value="TreeGrafter"/>
</dbReference>
<dbReference type="PANTHER" id="PTHR11138:SF5">
    <property type="entry name" value="METHIONYL-TRNA FORMYLTRANSFERASE, MITOCHONDRIAL"/>
    <property type="match status" value="1"/>
</dbReference>
<dbReference type="Proteomes" id="UP001378960">
    <property type="component" value="Unassembled WGS sequence"/>
</dbReference>
<dbReference type="InterPro" id="IPR002376">
    <property type="entry name" value="Formyl_transf_N"/>
</dbReference>
<name>A0AAV5R458_PICKL</name>